<dbReference type="PRINTS" id="PR00081">
    <property type="entry name" value="GDHRDH"/>
</dbReference>
<evidence type="ECO:0000313" key="4">
    <source>
        <dbReference type="Proteomes" id="UP000255207"/>
    </source>
</evidence>
<comment type="similarity">
    <text evidence="1">Belongs to the short-chain dehydrogenases/reductases (SDR) family.</text>
</comment>
<name>A0A370L9I4_9HYPH</name>
<dbReference type="InterPro" id="IPR002347">
    <property type="entry name" value="SDR_fam"/>
</dbReference>
<dbReference type="GO" id="GO:0016616">
    <property type="term" value="F:oxidoreductase activity, acting on the CH-OH group of donors, NAD or NADP as acceptor"/>
    <property type="evidence" value="ECO:0007669"/>
    <property type="project" value="TreeGrafter"/>
</dbReference>
<accession>A0A370L9I4</accession>
<keyword evidence="4" id="KW-1185">Reference proteome</keyword>
<evidence type="ECO:0000313" key="3">
    <source>
        <dbReference type="EMBL" id="RDJ26937.1"/>
    </source>
</evidence>
<dbReference type="AlphaFoldDB" id="A0A370L9I4"/>
<dbReference type="FunFam" id="3.40.50.720:FF:000084">
    <property type="entry name" value="Short-chain dehydrogenase reductase"/>
    <property type="match status" value="1"/>
</dbReference>
<dbReference type="InterPro" id="IPR036291">
    <property type="entry name" value="NAD(P)-bd_dom_sf"/>
</dbReference>
<evidence type="ECO:0000256" key="1">
    <source>
        <dbReference type="ARBA" id="ARBA00006484"/>
    </source>
</evidence>
<comment type="caution">
    <text evidence="3">The sequence shown here is derived from an EMBL/GenBank/DDBJ whole genome shotgun (WGS) entry which is preliminary data.</text>
</comment>
<dbReference type="NCBIfam" id="NF005559">
    <property type="entry name" value="PRK07231.1"/>
    <property type="match status" value="1"/>
</dbReference>
<sequence>MARLQGKTILITGGSAGQGAVEARLFSAEGAAIVICDIADEPGQRLAVEIEQAGGRARYIHLDVSKRADWEAAAAIVRAEFGRLDVLVNNAGTISRKGLMSIDIESWHRVIEVNLTGPLLGIQALAPLMRDSGGGSIINVSSTAGMTAHYDVAYGASKWGVRGLTKCAAMDLVDWNIRVNSIHPGQIWETTFQRDARPGHWEANWMVTPMGRHGQPEECAQLVLFLASDESSFITGAEIPVDGGLLAAGLMRVRAKLTDEFASGARPPLTQAGAPKADSVTS</sequence>
<proteinExistence type="inferred from homology"/>
<dbReference type="PANTHER" id="PTHR42760">
    <property type="entry name" value="SHORT-CHAIN DEHYDROGENASES/REDUCTASES FAMILY MEMBER"/>
    <property type="match status" value="1"/>
</dbReference>
<dbReference type="Gene3D" id="3.40.50.720">
    <property type="entry name" value="NAD(P)-binding Rossmann-like Domain"/>
    <property type="match status" value="1"/>
</dbReference>
<dbReference type="Pfam" id="PF13561">
    <property type="entry name" value="adh_short_C2"/>
    <property type="match status" value="1"/>
</dbReference>
<dbReference type="Proteomes" id="UP000255207">
    <property type="component" value="Unassembled WGS sequence"/>
</dbReference>
<dbReference type="InterPro" id="IPR020904">
    <property type="entry name" value="Sc_DH/Rdtase_CS"/>
</dbReference>
<dbReference type="EMBL" id="QQTP01000003">
    <property type="protein sequence ID" value="RDJ26937.1"/>
    <property type="molecule type" value="Genomic_DNA"/>
</dbReference>
<protein>
    <submittedName>
        <fullName evidence="3">SDR family NAD(P)-dependent oxidoreductase</fullName>
    </submittedName>
</protein>
<dbReference type="PROSITE" id="PS00061">
    <property type="entry name" value="ADH_SHORT"/>
    <property type="match status" value="1"/>
</dbReference>
<gene>
    <name evidence="3" type="ORF">DWE98_08845</name>
</gene>
<dbReference type="PRINTS" id="PR00080">
    <property type="entry name" value="SDRFAMILY"/>
</dbReference>
<dbReference type="SUPFAM" id="SSF51735">
    <property type="entry name" value="NAD(P)-binding Rossmann-fold domains"/>
    <property type="match status" value="1"/>
</dbReference>
<dbReference type="PANTHER" id="PTHR42760:SF133">
    <property type="entry name" value="3-OXOACYL-[ACYL-CARRIER-PROTEIN] REDUCTASE"/>
    <property type="match status" value="1"/>
</dbReference>
<dbReference type="OrthoDB" id="9793325at2"/>
<keyword evidence="2" id="KW-0560">Oxidoreductase</keyword>
<dbReference type="RefSeq" id="WP_114828821.1">
    <property type="nucleotide sequence ID" value="NZ_QQTO01000001.1"/>
</dbReference>
<reference evidence="4" key="1">
    <citation type="submission" date="2018-07" db="EMBL/GenBank/DDBJ databases">
        <authorList>
            <person name="Safronova V.I."/>
            <person name="Chirak E.R."/>
            <person name="Sazanova A.L."/>
        </authorList>
    </citation>
    <scope>NUCLEOTIDE SEQUENCE [LARGE SCALE GENOMIC DNA]</scope>
    <source>
        <strain evidence="4">RCAM04685</strain>
    </source>
</reference>
<evidence type="ECO:0000256" key="2">
    <source>
        <dbReference type="ARBA" id="ARBA00023002"/>
    </source>
</evidence>
<organism evidence="3 4">
    <name type="scientific">Bosea caraganae</name>
    <dbReference type="NCBI Taxonomy" id="2763117"/>
    <lineage>
        <taxon>Bacteria</taxon>
        <taxon>Pseudomonadati</taxon>
        <taxon>Pseudomonadota</taxon>
        <taxon>Alphaproteobacteria</taxon>
        <taxon>Hyphomicrobiales</taxon>
        <taxon>Boseaceae</taxon>
        <taxon>Bosea</taxon>
    </lineage>
</organism>